<proteinExistence type="predicted"/>
<sequence length="207" mass="22794">MSLALLPIVRRLPPPQEEAISVELLAPQQIETPATPPIAERPSEPPATSQPAEPIKKEPEPQPQSSGSETTRQPAAMVRATQFFSAKVLADPRSKKAREGLWQLATGERIVQLCNVEAMEQVHHWKAEFEPDFLVAYAMADTILAGRVLEAVGGALRSKGNWYNIRYRCEVAPDIKSVAMFEFSVGTEIPRDEWEAHVLTAEDGAGD</sequence>
<dbReference type="RefSeq" id="WP_280733635.1">
    <property type="nucleotide sequence ID" value="NZ_CP120368.1"/>
</dbReference>
<evidence type="ECO:0000313" key="3">
    <source>
        <dbReference type="Proteomes" id="UP001235547"/>
    </source>
</evidence>
<dbReference type="EMBL" id="CP120371">
    <property type="protein sequence ID" value="WEX82880.1"/>
    <property type="molecule type" value="Genomic_DNA"/>
</dbReference>
<name>A0ABY8CW63_9HYPH</name>
<accession>A0ABY8CW63</accession>
<dbReference type="InterPro" id="IPR009273">
    <property type="entry name" value="DUF930"/>
</dbReference>
<feature type="region of interest" description="Disordered" evidence="1">
    <location>
        <begin position="20"/>
        <end position="74"/>
    </location>
</feature>
<evidence type="ECO:0000313" key="2">
    <source>
        <dbReference type="EMBL" id="WEX82880.1"/>
    </source>
</evidence>
<dbReference type="Pfam" id="PF06059">
    <property type="entry name" value="DUF930"/>
    <property type="match status" value="1"/>
</dbReference>
<keyword evidence="3" id="KW-1185">Reference proteome</keyword>
<organism evidence="2 3">
    <name type="scientific">Sinorhizobium numidicum</name>
    <dbReference type="NCBI Taxonomy" id="680248"/>
    <lineage>
        <taxon>Bacteria</taxon>
        <taxon>Pseudomonadati</taxon>
        <taxon>Pseudomonadota</taxon>
        <taxon>Alphaproteobacteria</taxon>
        <taxon>Hyphomicrobiales</taxon>
        <taxon>Rhizobiaceae</taxon>
        <taxon>Sinorhizobium/Ensifer group</taxon>
        <taxon>Sinorhizobium</taxon>
    </lineage>
</organism>
<dbReference type="Proteomes" id="UP001235547">
    <property type="component" value="Chromosome 1"/>
</dbReference>
<protein>
    <submittedName>
        <fullName evidence="2">DUF930 domain-containing protein</fullName>
    </submittedName>
</protein>
<reference evidence="2 3" key="1">
    <citation type="submission" date="2023-03" db="EMBL/GenBank/DDBJ databases">
        <authorList>
            <person name="Kaur S."/>
            <person name="Espinosa-Saiz D."/>
            <person name="Velazquez E."/>
            <person name="Menendez E."/>
            <person name="diCenzo G.C."/>
        </authorList>
    </citation>
    <scope>NUCLEOTIDE SEQUENCE [LARGE SCALE GENOMIC DNA]</scope>
    <source>
        <strain evidence="2 3">LMG 27395</strain>
    </source>
</reference>
<evidence type="ECO:0000256" key="1">
    <source>
        <dbReference type="SAM" id="MobiDB-lite"/>
    </source>
</evidence>
<gene>
    <name evidence="2" type="ORF">PYH38_005225</name>
</gene>